<dbReference type="SUPFAM" id="SSF54913">
    <property type="entry name" value="GlnB-like"/>
    <property type="match status" value="1"/>
</dbReference>
<proteinExistence type="predicted"/>
<comment type="caution">
    <text evidence="1">The sequence shown here is derived from an EMBL/GenBank/DDBJ whole genome shotgun (WGS) entry which is preliminary data.</text>
</comment>
<dbReference type="InterPro" id="IPR015867">
    <property type="entry name" value="N-reg_PII/ATP_PRibTrfase_C"/>
</dbReference>
<sequence>MADKKSVKLVVTFAERGKGKALAKLYAEQGVLCNYQSMGRGTASSDLLDVLGIGSAEKDILISITSGERSQRLLRRLDDGLESDIYGSGIVFDMSLTGLNSLIATVLLSGQESGNGGTQMEAKTDYSLILVSVNQGHTDDVMDTARQAGARGGTVIRARWAGPEDTSQFYGISLQSEKEIIAIVAAGDLRNAIMEMINKKHGLKTEAAAMVCSVGLEHYVKFS</sequence>
<gene>
    <name evidence="1" type="ORF">H9742_02125</name>
</gene>
<dbReference type="EMBL" id="DXGH01000010">
    <property type="protein sequence ID" value="HIW80316.1"/>
    <property type="molecule type" value="Genomic_DNA"/>
</dbReference>
<dbReference type="InterPro" id="IPR011322">
    <property type="entry name" value="N-reg_PII-like_a/b"/>
</dbReference>
<reference evidence="1" key="2">
    <citation type="submission" date="2021-04" db="EMBL/GenBank/DDBJ databases">
        <authorList>
            <person name="Gilroy R."/>
        </authorList>
    </citation>
    <scope>NUCLEOTIDE SEQUENCE</scope>
    <source>
        <strain evidence="1">CHK195-6426</strain>
    </source>
</reference>
<reference evidence="1" key="1">
    <citation type="journal article" date="2021" name="PeerJ">
        <title>Extensive microbial diversity within the chicken gut microbiome revealed by metagenomics and culture.</title>
        <authorList>
            <person name="Gilroy R."/>
            <person name="Ravi A."/>
            <person name="Getino M."/>
            <person name="Pursley I."/>
            <person name="Horton D.L."/>
            <person name="Alikhan N.F."/>
            <person name="Baker D."/>
            <person name="Gharbi K."/>
            <person name="Hall N."/>
            <person name="Watson M."/>
            <person name="Adriaenssens E.M."/>
            <person name="Foster-Nyarko E."/>
            <person name="Jarju S."/>
            <person name="Secka A."/>
            <person name="Antonio M."/>
            <person name="Oren A."/>
            <person name="Chaudhuri R.R."/>
            <person name="La Ragione R."/>
            <person name="Hildebrand F."/>
            <person name="Pallen M.J."/>
        </authorList>
    </citation>
    <scope>NUCLEOTIDE SEQUENCE</scope>
    <source>
        <strain evidence="1">CHK195-6426</strain>
    </source>
</reference>
<organism evidence="1 2">
    <name type="scientific">Candidatus Acetatifactor stercoripullorum</name>
    <dbReference type="NCBI Taxonomy" id="2838414"/>
    <lineage>
        <taxon>Bacteria</taxon>
        <taxon>Bacillati</taxon>
        <taxon>Bacillota</taxon>
        <taxon>Clostridia</taxon>
        <taxon>Lachnospirales</taxon>
        <taxon>Lachnospiraceae</taxon>
        <taxon>Acetatifactor</taxon>
    </lineage>
</organism>
<dbReference type="Proteomes" id="UP000824265">
    <property type="component" value="Unassembled WGS sequence"/>
</dbReference>
<protein>
    <submittedName>
        <fullName evidence="1">Uncharacterized protein</fullName>
    </submittedName>
</protein>
<dbReference type="AlphaFoldDB" id="A0A9D1R273"/>
<accession>A0A9D1R273</accession>
<evidence type="ECO:0000313" key="2">
    <source>
        <dbReference type="Proteomes" id="UP000824265"/>
    </source>
</evidence>
<dbReference type="Gene3D" id="3.30.70.120">
    <property type="match status" value="1"/>
</dbReference>
<name>A0A9D1R273_9FIRM</name>
<evidence type="ECO:0000313" key="1">
    <source>
        <dbReference type="EMBL" id="HIW80316.1"/>
    </source>
</evidence>